<dbReference type="EMBL" id="CAKOAT010147376">
    <property type="protein sequence ID" value="CAH8341902.1"/>
    <property type="molecule type" value="Genomic_DNA"/>
</dbReference>
<keyword evidence="3" id="KW-1185">Reference proteome</keyword>
<feature type="chain" id="PRO_5044755310" description="Lipoprotein" evidence="1">
    <location>
        <begin position="21"/>
        <end position="89"/>
    </location>
</feature>
<organism evidence="2 3">
    <name type="scientific">Eruca vesicaria subsp. sativa</name>
    <name type="common">Garden rocket</name>
    <name type="synonym">Eruca sativa</name>
    <dbReference type="NCBI Taxonomy" id="29727"/>
    <lineage>
        <taxon>Eukaryota</taxon>
        <taxon>Viridiplantae</taxon>
        <taxon>Streptophyta</taxon>
        <taxon>Embryophyta</taxon>
        <taxon>Tracheophyta</taxon>
        <taxon>Spermatophyta</taxon>
        <taxon>Magnoliopsida</taxon>
        <taxon>eudicotyledons</taxon>
        <taxon>Gunneridae</taxon>
        <taxon>Pentapetalae</taxon>
        <taxon>rosids</taxon>
        <taxon>malvids</taxon>
        <taxon>Brassicales</taxon>
        <taxon>Brassicaceae</taxon>
        <taxon>Brassiceae</taxon>
        <taxon>Eruca</taxon>
    </lineage>
</organism>
<keyword evidence="1" id="KW-0732">Signal</keyword>
<reference evidence="2 3" key="1">
    <citation type="submission" date="2022-03" db="EMBL/GenBank/DDBJ databases">
        <authorList>
            <person name="Macdonald S."/>
            <person name="Ahmed S."/>
            <person name="Newling K."/>
        </authorList>
    </citation>
    <scope>NUCLEOTIDE SEQUENCE [LARGE SCALE GENOMIC DNA]</scope>
</reference>
<dbReference type="AlphaFoldDB" id="A0ABC8K1D9"/>
<proteinExistence type="predicted"/>
<dbReference type="PROSITE" id="PS51257">
    <property type="entry name" value="PROKAR_LIPOPROTEIN"/>
    <property type="match status" value="1"/>
</dbReference>
<evidence type="ECO:0000313" key="2">
    <source>
        <dbReference type="EMBL" id="CAH8341902.1"/>
    </source>
</evidence>
<gene>
    <name evidence="2" type="ORF">ERUC_LOCUS15734</name>
</gene>
<evidence type="ECO:0008006" key="4">
    <source>
        <dbReference type="Google" id="ProtNLM"/>
    </source>
</evidence>
<name>A0ABC8K1D9_ERUVS</name>
<comment type="caution">
    <text evidence="2">The sequence shown here is derived from an EMBL/GenBank/DDBJ whole genome shotgun (WGS) entry which is preliminary data.</text>
</comment>
<evidence type="ECO:0000313" key="3">
    <source>
        <dbReference type="Proteomes" id="UP001642260"/>
    </source>
</evidence>
<evidence type="ECO:0000256" key="1">
    <source>
        <dbReference type="SAM" id="SignalP"/>
    </source>
</evidence>
<accession>A0ABC8K1D9</accession>
<dbReference type="Proteomes" id="UP001642260">
    <property type="component" value="Unassembled WGS sequence"/>
</dbReference>
<feature type="signal peptide" evidence="1">
    <location>
        <begin position="1"/>
        <end position="20"/>
    </location>
</feature>
<protein>
    <recommendedName>
        <fullName evidence="4">Lipoprotein</fullName>
    </recommendedName>
</protein>
<sequence length="89" mass="10214">MKNVTLVIAMISIMFSSCVTSKLTATELESSTNQELFLSRVHLKPHLKPHWLYRGPGKRFPPGHFLPTLFYLTQEVTNACRQGGRIYMF</sequence>